<dbReference type="Gene3D" id="3.20.80.10">
    <property type="entry name" value="Regulatory factor, effector binding domain"/>
    <property type="match status" value="1"/>
</dbReference>
<evidence type="ECO:0000313" key="4">
    <source>
        <dbReference type="Proteomes" id="UP000287188"/>
    </source>
</evidence>
<proteinExistence type="predicted"/>
<dbReference type="SMART" id="SM00422">
    <property type="entry name" value="HTH_MERR"/>
    <property type="match status" value="1"/>
</dbReference>
<dbReference type="EMBL" id="BIFS01000002">
    <property type="protein sequence ID" value="GCE23927.1"/>
    <property type="molecule type" value="Genomic_DNA"/>
</dbReference>
<dbReference type="InterPro" id="IPR047057">
    <property type="entry name" value="MerR_fam"/>
</dbReference>
<dbReference type="SUPFAM" id="SSF46955">
    <property type="entry name" value="Putative DNA-binding domain"/>
    <property type="match status" value="1"/>
</dbReference>
<dbReference type="Pfam" id="PF13411">
    <property type="entry name" value="MerR_1"/>
    <property type="match status" value="1"/>
</dbReference>
<name>A0A402AXV5_9CHLR</name>
<dbReference type="SUPFAM" id="SSF55136">
    <property type="entry name" value="Probable bacterial effector-binding domain"/>
    <property type="match status" value="1"/>
</dbReference>
<evidence type="ECO:0000313" key="3">
    <source>
        <dbReference type="EMBL" id="GCE23927.1"/>
    </source>
</evidence>
<reference evidence="4" key="1">
    <citation type="submission" date="2018-12" db="EMBL/GenBank/DDBJ databases">
        <title>Tengunoibacter tsumagoiensis gen. nov., sp. nov., Dictyobacter kobayashii sp. nov., D. alpinus sp. nov., and D. joshuensis sp. nov. and description of Dictyobacteraceae fam. nov. within the order Ktedonobacterales isolated from Tengu-no-mugimeshi.</title>
        <authorList>
            <person name="Wang C.M."/>
            <person name="Zheng Y."/>
            <person name="Sakai Y."/>
            <person name="Toyoda A."/>
            <person name="Minakuchi Y."/>
            <person name="Abe K."/>
            <person name="Yokota A."/>
            <person name="Yabe S."/>
        </authorList>
    </citation>
    <scope>NUCLEOTIDE SEQUENCE [LARGE SCALE GENOMIC DNA]</scope>
    <source>
        <strain evidence="4">Uno11</strain>
    </source>
</reference>
<dbReference type="SMART" id="SM00871">
    <property type="entry name" value="AraC_E_bind"/>
    <property type="match status" value="1"/>
</dbReference>
<feature type="domain" description="HTH merR-type" evidence="2">
    <location>
        <begin position="1"/>
        <end position="71"/>
    </location>
</feature>
<keyword evidence="4" id="KW-1185">Reference proteome</keyword>
<dbReference type="InterPro" id="IPR009061">
    <property type="entry name" value="DNA-bd_dom_put_sf"/>
</dbReference>
<dbReference type="PANTHER" id="PTHR30204">
    <property type="entry name" value="REDOX-CYCLING DRUG-SENSING TRANSCRIPTIONAL ACTIVATOR SOXR"/>
    <property type="match status" value="1"/>
</dbReference>
<dbReference type="InterPro" id="IPR011256">
    <property type="entry name" value="Reg_factor_effector_dom_sf"/>
</dbReference>
<keyword evidence="1" id="KW-0238">DNA-binding</keyword>
<dbReference type="Pfam" id="PF06445">
    <property type="entry name" value="GyrI-like"/>
    <property type="match status" value="1"/>
</dbReference>
<dbReference type="GO" id="GO:0003677">
    <property type="term" value="F:DNA binding"/>
    <property type="evidence" value="ECO:0007669"/>
    <property type="project" value="UniProtKB-KW"/>
</dbReference>
<dbReference type="GO" id="GO:0003700">
    <property type="term" value="F:DNA-binding transcription factor activity"/>
    <property type="evidence" value="ECO:0007669"/>
    <property type="project" value="InterPro"/>
</dbReference>
<dbReference type="PANTHER" id="PTHR30204:SF97">
    <property type="entry name" value="MERR FAMILY REGULATORY PROTEIN"/>
    <property type="match status" value="1"/>
</dbReference>
<dbReference type="InterPro" id="IPR029442">
    <property type="entry name" value="GyrI-like"/>
</dbReference>
<accession>A0A402AXV5</accession>
<organism evidence="3 4">
    <name type="scientific">Dictyobacter kobayashii</name>
    <dbReference type="NCBI Taxonomy" id="2014872"/>
    <lineage>
        <taxon>Bacteria</taxon>
        <taxon>Bacillati</taxon>
        <taxon>Chloroflexota</taxon>
        <taxon>Ktedonobacteria</taxon>
        <taxon>Ktedonobacterales</taxon>
        <taxon>Dictyobacteraceae</taxon>
        <taxon>Dictyobacter</taxon>
    </lineage>
</organism>
<dbReference type="CDD" id="cd01107">
    <property type="entry name" value="HTH_BmrR"/>
    <property type="match status" value="1"/>
</dbReference>
<dbReference type="PROSITE" id="PS50937">
    <property type="entry name" value="HTH_MERR_2"/>
    <property type="match status" value="1"/>
</dbReference>
<dbReference type="InterPro" id="IPR000551">
    <property type="entry name" value="MerR-type_HTH_dom"/>
</dbReference>
<dbReference type="AlphaFoldDB" id="A0A402AXV5"/>
<protein>
    <submittedName>
        <fullName evidence="3">MerR family transcriptional regulator</fullName>
    </submittedName>
</protein>
<sequence>MLKIGEFARLGQVSIATLHHYDHYGLLKPTMLDPDSSYRYYTLEQLPRLNRILTLKDLGFPLEQIACLLEEDLSLEQLRAMFEQKQTYIQQVIITEQARLTRIAARLRQIEQEETMPTYDIRVKYVEPLLVASVRDRLPGSYEQGRLYHQLTAYLEQQGAHYTLPELILWHSRHEMRDEGMSVDLEVAIPLVQALPGNEKIHIRTLPGSFVASTIHKGNDLALGRAYVAMHHWMQDNGYHPIGPVRQLHLRHEQYGQPGDFIVELQFPVAGPAANTDS</sequence>
<evidence type="ECO:0000259" key="2">
    <source>
        <dbReference type="PROSITE" id="PS50937"/>
    </source>
</evidence>
<evidence type="ECO:0000256" key="1">
    <source>
        <dbReference type="ARBA" id="ARBA00023125"/>
    </source>
</evidence>
<comment type="caution">
    <text evidence="3">The sequence shown here is derived from an EMBL/GenBank/DDBJ whole genome shotgun (WGS) entry which is preliminary data.</text>
</comment>
<gene>
    <name evidence="3" type="ORF">KDK_77270</name>
</gene>
<dbReference type="Proteomes" id="UP000287188">
    <property type="component" value="Unassembled WGS sequence"/>
</dbReference>
<dbReference type="InterPro" id="IPR010499">
    <property type="entry name" value="AraC_E-bd"/>
</dbReference>
<dbReference type="Gene3D" id="1.10.1660.10">
    <property type="match status" value="1"/>
</dbReference>